<dbReference type="Pfam" id="PF09190">
    <property type="entry name" value="DALR_2"/>
    <property type="match status" value="1"/>
</dbReference>
<sequence length="481" mass="52623">MSLRIYNTLSRALEDFSPLEPGHVRMYVCGMTIYDLCHIGHARMMMAFDVVQRWLKASGLRVTYVRNITDIDDKIIKRALERGITIRQLTDEMIAAMHQDIGLLGIEPPSAEPRATEYVPQMLSLIGQLEGKGLAYRASNGDVNYSVRKFDGYGKLSGKSLDELRAGERVAVLDGKEDPLDFVLWKSAKAEEPPEAKWESAFGAGRPGWHIECSAMSCATLGETFDIHGGGADLQFPHHENEIAQSEGATGKPLAKFWVHNGFVRVDNEKMSKSLGNFFTIRDVLQQYDAETVRFFIVRAHYRSALNYSDAHLDDARQALKRLYTALSLVAPSDVATINWADPYAARFKAAMDEDFGTPEAVAVLFDLAGEVNKTRSAALAGLLKALGGCLGILQGDPNAFLQWMPPRVIEVPGAGLMRPGIPSIAAGPPSKAFIDEQIAARAAAKAAKNFAEADRIRQALLAQGIVLKDSAAGTTWEAAQ</sequence>
<keyword evidence="15" id="KW-1185">Reference proteome</keyword>
<comment type="subunit">
    <text evidence="3 12">Monomer.</text>
</comment>
<evidence type="ECO:0000256" key="6">
    <source>
        <dbReference type="ARBA" id="ARBA00022723"/>
    </source>
</evidence>
<dbReference type="InterPro" id="IPR015273">
    <property type="entry name" value="Cys-tRNA-synt_Ia_DALR"/>
</dbReference>
<evidence type="ECO:0000256" key="11">
    <source>
        <dbReference type="ARBA" id="ARBA00023146"/>
    </source>
</evidence>
<evidence type="ECO:0000313" key="14">
    <source>
        <dbReference type="EMBL" id="MFC3938478.1"/>
    </source>
</evidence>
<protein>
    <recommendedName>
        <fullName evidence="12">Cysteine--tRNA ligase</fullName>
        <ecNumber evidence="12">6.1.1.16</ecNumber>
    </recommendedName>
    <alternativeName>
        <fullName evidence="12">Cysteinyl-tRNA synthetase</fullName>
        <shortName evidence="12">CysRS</shortName>
    </alternativeName>
</protein>
<organism evidence="14 15">
    <name type="scientific">Acidovorax facilis</name>
    <dbReference type="NCBI Taxonomy" id="12917"/>
    <lineage>
        <taxon>Bacteria</taxon>
        <taxon>Pseudomonadati</taxon>
        <taxon>Pseudomonadota</taxon>
        <taxon>Betaproteobacteria</taxon>
        <taxon>Burkholderiales</taxon>
        <taxon>Comamonadaceae</taxon>
        <taxon>Acidovorax</taxon>
    </lineage>
</organism>
<dbReference type="NCBIfam" id="TIGR00435">
    <property type="entry name" value="cysS"/>
    <property type="match status" value="1"/>
</dbReference>
<feature type="binding site" evidence="12">
    <location>
        <position position="242"/>
    </location>
    <ligand>
        <name>Zn(2+)</name>
        <dbReference type="ChEBI" id="CHEBI:29105"/>
    </ligand>
</feature>
<evidence type="ECO:0000256" key="1">
    <source>
        <dbReference type="ARBA" id="ARBA00004496"/>
    </source>
</evidence>
<gene>
    <name evidence="12 14" type="primary">cysS</name>
    <name evidence="14" type="ORF">ACFOW3_28040</name>
</gene>
<evidence type="ECO:0000256" key="7">
    <source>
        <dbReference type="ARBA" id="ARBA00022741"/>
    </source>
</evidence>
<dbReference type="HAMAP" id="MF_00041">
    <property type="entry name" value="Cys_tRNA_synth"/>
    <property type="match status" value="1"/>
</dbReference>
<keyword evidence="5 12" id="KW-0436">Ligase</keyword>
<dbReference type="SUPFAM" id="SSF47323">
    <property type="entry name" value="Anticodon-binding domain of a subclass of class I aminoacyl-tRNA synthetases"/>
    <property type="match status" value="1"/>
</dbReference>
<dbReference type="Gene3D" id="1.20.120.1910">
    <property type="entry name" value="Cysteine-tRNA ligase, C-terminal anti-codon recognition domain"/>
    <property type="match status" value="1"/>
</dbReference>
<feature type="short sequence motif" description="'KMSKS' region" evidence="12">
    <location>
        <begin position="270"/>
        <end position="274"/>
    </location>
</feature>
<comment type="cofactor">
    <cofactor evidence="12">
        <name>Zn(2+)</name>
        <dbReference type="ChEBI" id="CHEBI:29105"/>
    </cofactor>
    <text evidence="12">Binds 1 zinc ion per subunit.</text>
</comment>
<dbReference type="RefSeq" id="WP_055400673.1">
    <property type="nucleotide sequence ID" value="NZ_JAMXAX010000113.1"/>
</dbReference>
<dbReference type="PANTHER" id="PTHR10890">
    <property type="entry name" value="CYSTEINYL-TRNA SYNTHETASE"/>
    <property type="match status" value="1"/>
</dbReference>
<evidence type="ECO:0000256" key="3">
    <source>
        <dbReference type="ARBA" id="ARBA00011245"/>
    </source>
</evidence>
<dbReference type="InterPro" id="IPR032678">
    <property type="entry name" value="tRNA-synt_1_cat_dom"/>
</dbReference>
<comment type="subcellular location">
    <subcellularLocation>
        <location evidence="1 12">Cytoplasm</location>
    </subcellularLocation>
</comment>
<comment type="similarity">
    <text evidence="2 12">Belongs to the class-I aminoacyl-tRNA synthetase family.</text>
</comment>
<keyword evidence="4 12" id="KW-0963">Cytoplasm</keyword>
<evidence type="ECO:0000256" key="2">
    <source>
        <dbReference type="ARBA" id="ARBA00005594"/>
    </source>
</evidence>
<dbReference type="GO" id="GO:0004817">
    <property type="term" value="F:cysteine-tRNA ligase activity"/>
    <property type="evidence" value="ECO:0007669"/>
    <property type="project" value="UniProtKB-EC"/>
</dbReference>
<keyword evidence="7 12" id="KW-0547">Nucleotide-binding</keyword>
<dbReference type="InterPro" id="IPR015803">
    <property type="entry name" value="Cys-tRNA-ligase"/>
</dbReference>
<dbReference type="CDD" id="cd07963">
    <property type="entry name" value="Anticodon_Ia_Cys"/>
    <property type="match status" value="1"/>
</dbReference>
<reference evidence="15" key="1">
    <citation type="journal article" date="2019" name="Int. J. Syst. Evol. Microbiol.">
        <title>The Global Catalogue of Microorganisms (GCM) 10K type strain sequencing project: providing services to taxonomists for standard genome sequencing and annotation.</title>
        <authorList>
            <consortium name="The Broad Institute Genomics Platform"/>
            <consortium name="The Broad Institute Genome Sequencing Center for Infectious Disease"/>
            <person name="Wu L."/>
            <person name="Ma J."/>
        </authorList>
    </citation>
    <scope>NUCLEOTIDE SEQUENCE [LARGE SCALE GENOMIC DNA]</scope>
    <source>
        <strain evidence="15">CCUG 2113</strain>
    </source>
</reference>
<dbReference type="PANTHER" id="PTHR10890:SF3">
    <property type="entry name" value="CYSTEINE--TRNA LIGASE, CYTOPLASMIC"/>
    <property type="match status" value="1"/>
</dbReference>
<dbReference type="Proteomes" id="UP001595693">
    <property type="component" value="Unassembled WGS sequence"/>
</dbReference>
<name>A0ABV8DIW4_9BURK</name>
<dbReference type="InterPro" id="IPR024909">
    <property type="entry name" value="Cys-tRNA/MSH_ligase"/>
</dbReference>
<dbReference type="PRINTS" id="PR00983">
    <property type="entry name" value="TRNASYNTHCYS"/>
</dbReference>
<dbReference type="CDD" id="cd00672">
    <property type="entry name" value="CysRS_core"/>
    <property type="match status" value="1"/>
</dbReference>
<evidence type="ECO:0000256" key="4">
    <source>
        <dbReference type="ARBA" id="ARBA00022490"/>
    </source>
</evidence>
<dbReference type="InterPro" id="IPR009080">
    <property type="entry name" value="tRNAsynth_Ia_anticodon-bd"/>
</dbReference>
<accession>A0ABV8DIW4</accession>
<keyword evidence="8 12" id="KW-0862">Zinc</keyword>
<feature type="binding site" evidence="12">
    <location>
        <position position="273"/>
    </location>
    <ligand>
        <name>ATP</name>
        <dbReference type="ChEBI" id="CHEBI:30616"/>
    </ligand>
</feature>
<dbReference type="SMART" id="SM00840">
    <property type="entry name" value="DALR_2"/>
    <property type="match status" value="1"/>
</dbReference>
<proteinExistence type="inferred from homology"/>
<feature type="binding site" evidence="12">
    <location>
        <position position="238"/>
    </location>
    <ligand>
        <name>Zn(2+)</name>
        <dbReference type="ChEBI" id="CHEBI:29105"/>
    </ligand>
</feature>
<dbReference type="Gene3D" id="3.40.50.620">
    <property type="entry name" value="HUPs"/>
    <property type="match status" value="1"/>
</dbReference>
<comment type="caution">
    <text evidence="14">The sequence shown here is derived from an EMBL/GenBank/DDBJ whole genome shotgun (WGS) entry which is preliminary data.</text>
</comment>
<keyword evidence="9 12" id="KW-0067">ATP-binding</keyword>
<dbReference type="InterPro" id="IPR014729">
    <property type="entry name" value="Rossmann-like_a/b/a_fold"/>
</dbReference>
<keyword evidence="10 12" id="KW-0648">Protein biosynthesis</keyword>
<feature type="binding site" evidence="12">
    <location>
        <position position="213"/>
    </location>
    <ligand>
        <name>Zn(2+)</name>
        <dbReference type="ChEBI" id="CHEBI:29105"/>
    </ligand>
</feature>
<feature type="binding site" evidence="12">
    <location>
        <position position="29"/>
    </location>
    <ligand>
        <name>Zn(2+)</name>
        <dbReference type="ChEBI" id="CHEBI:29105"/>
    </ligand>
</feature>
<dbReference type="EC" id="6.1.1.16" evidence="12"/>
<evidence type="ECO:0000259" key="13">
    <source>
        <dbReference type="SMART" id="SM00840"/>
    </source>
</evidence>
<dbReference type="Pfam" id="PF01406">
    <property type="entry name" value="tRNA-synt_1e"/>
    <property type="match status" value="1"/>
</dbReference>
<feature type="domain" description="Cysteinyl-tRNA synthetase class Ia DALR" evidence="13">
    <location>
        <begin position="347"/>
        <end position="402"/>
    </location>
</feature>
<feature type="short sequence motif" description="'HIGH' region" evidence="12">
    <location>
        <begin position="31"/>
        <end position="41"/>
    </location>
</feature>
<evidence type="ECO:0000313" key="15">
    <source>
        <dbReference type="Proteomes" id="UP001595693"/>
    </source>
</evidence>
<evidence type="ECO:0000256" key="12">
    <source>
        <dbReference type="HAMAP-Rule" id="MF_00041"/>
    </source>
</evidence>
<evidence type="ECO:0000256" key="9">
    <source>
        <dbReference type="ARBA" id="ARBA00022840"/>
    </source>
</evidence>
<dbReference type="EMBL" id="JBHSAJ010000181">
    <property type="protein sequence ID" value="MFC3938478.1"/>
    <property type="molecule type" value="Genomic_DNA"/>
</dbReference>
<evidence type="ECO:0000256" key="10">
    <source>
        <dbReference type="ARBA" id="ARBA00022917"/>
    </source>
</evidence>
<evidence type="ECO:0000256" key="8">
    <source>
        <dbReference type="ARBA" id="ARBA00022833"/>
    </source>
</evidence>
<comment type="catalytic activity">
    <reaction evidence="12">
        <text>tRNA(Cys) + L-cysteine + ATP = L-cysteinyl-tRNA(Cys) + AMP + diphosphate</text>
        <dbReference type="Rhea" id="RHEA:17773"/>
        <dbReference type="Rhea" id="RHEA-COMP:9661"/>
        <dbReference type="Rhea" id="RHEA-COMP:9679"/>
        <dbReference type="ChEBI" id="CHEBI:30616"/>
        <dbReference type="ChEBI" id="CHEBI:33019"/>
        <dbReference type="ChEBI" id="CHEBI:35235"/>
        <dbReference type="ChEBI" id="CHEBI:78442"/>
        <dbReference type="ChEBI" id="CHEBI:78517"/>
        <dbReference type="ChEBI" id="CHEBI:456215"/>
        <dbReference type="EC" id="6.1.1.16"/>
    </reaction>
</comment>
<keyword evidence="11 12" id="KW-0030">Aminoacyl-tRNA synthetase</keyword>
<keyword evidence="6 12" id="KW-0479">Metal-binding</keyword>
<evidence type="ECO:0000256" key="5">
    <source>
        <dbReference type="ARBA" id="ARBA00022598"/>
    </source>
</evidence>
<dbReference type="SUPFAM" id="SSF52374">
    <property type="entry name" value="Nucleotidylyl transferase"/>
    <property type="match status" value="1"/>
</dbReference>